<feature type="transmembrane region" description="Helical" evidence="8">
    <location>
        <begin position="566"/>
        <end position="590"/>
    </location>
</feature>
<dbReference type="GO" id="GO:0005227">
    <property type="term" value="F:calcium-activated cation channel activity"/>
    <property type="evidence" value="ECO:0007669"/>
    <property type="project" value="InterPro"/>
</dbReference>
<evidence type="ECO:0000256" key="3">
    <source>
        <dbReference type="ARBA" id="ARBA00022448"/>
    </source>
</evidence>
<evidence type="ECO:0000256" key="1">
    <source>
        <dbReference type="ARBA" id="ARBA00004141"/>
    </source>
</evidence>
<feature type="transmembrane region" description="Helical" evidence="8">
    <location>
        <begin position="417"/>
        <end position="450"/>
    </location>
</feature>
<feature type="compositionally biased region" description="Polar residues" evidence="7">
    <location>
        <begin position="1363"/>
        <end position="1372"/>
    </location>
</feature>
<feature type="transmembrane region" description="Helical" evidence="8">
    <location>
        <begin position="21"/>
        <end position="42"/>
    </location>
</feature>
<dbReference type="Pfam" id="PF02714">
    <property type="entry name" value="RSN1_7TM"/>
    <property type="match status" value="1"/>
</dbReference>
<feature type="transmembrane region" description="Helical" evidence="8">
    <location>
        <begin position="674"/>
        <end position="695"/>
    </location>
</feature>
<keyword evidence="4 8" id="KW-0812">Transmembrane</keyword>
<evidence type="ECO:0000313" key="10">
    <source>
        <dbReference type="EMBL" id="CAG8950404.1"/>
    </source>
</evidence>
<evidence type="ECO:0000256" key="7">
    <source>
        <dbReference type="SAM" id="MobiDB-lite"/>
    </source>
</evidence>
<feature type="transmembrane region" description="Helical" evidence="8">
    <location>
        <begin position="511"/>
        <end position="532"/>
    </location>
</feature>
<dbReference type="InterPro" id="IPR001810">
    <property type="entry name" value="F-box_dom"/>
</dbReference>
<dbReference type="InterPro" id="IPR032880">
    <property type="entry name" value="CSC1/OSCA1-like_N"/>
</dbReference>
<name>A0A9N9PFH4_9HELO</name>
<keyword evidence="5 8" id="KW-1133">Transmembrane helix</keyword>
<proteinExistence type="inferred from homology"/>
<comment type="caution">
    <text evidence="10">The sequence shown here is derived from an EMBL/GenBank/DDBJ whole genome shotgun (WGS) entry which is preliminary data.</text>
</comment>
<feature type="compositionally biased region" description="Polar residues" evidence="7">
    <location>
        <begin position="925"/>
        <end position="936"/>
    </location>
</feature>
<feature type="compositionally biased region" description="Polar residues" evidence="7">
    <location>
        <begin position="981"/>
        <end position="990"/>
    </location>
</feature>
<feature type="region of interest" description="Disordered" evidence="7">
    <location>
        <begin position="965"/>
        <end position="990"/>
    </location>
</feature>
<dbReference type="Proteomes" id="UP000696280">
    <property type="component" value="Unassembled WGS sequence"/>
</dbReference>
<feature type="compositionally biased region" description="Basic and acidic residues" evidence="7">
    <location>
        <begin position="965"/>
        <end position="974"/>
    </location>
</feature>
<feature type="transmembrane region" description="Helical" evidence="8">
    <location>
        <begin position="701"/>
        <end position="719"/>
    </location>
</feature>
<dbReference type="OrthoDB" id="1689567at2759"/>
<protein>
    <recommendedName>
        <fullName evidence="9">F-box domain-containing protein</fullName>
    </recommendedName>
</protein>
<organism evidence="10 11">
    <name type="scientific">Hymenoscyphus fraxineus</name>
    <dbReference type="NCBI Taxonomy" id="746836"/>
    <lineage>
        <taxon>Eukaryota</taxon>
        <taxon>Fungi</taxon>
        <taxon>Dikarya</taxon>
        <taxon>Ascomycota</taxon>
        <taxon>Pezizomycotina</taxon>
        <taxon>Leotiomycetes</taxon>
        <taxon>Helotiales</taxon>
        <taxon>Helotiaceae</taxon>
        <taxon>Hymenoscyphus</taxon>
    </lineage>
</organism>
<reference evidence="10" key="1">
    <citation type="submission" date="2021-07" db="EMBL/GenBank/DDBJ databases">
        <authorList>
            <person name="Durling M."/>
        </authorList>
    </citation>
    <scope>NUCLEOTIDE SEQUENCE</scope>
</reference>
<feature type="transmembrane region" description="Helical" evidence="8">
    <location>
        <begin position="104"/>
        <end position="121"/>
    </location>
</feature>
<dbReference type="PANTHER" id="PTHR13018">
    <property type="entry name" value="PROBABLE MEMBRANE PROTEIN DUF221-RELATED"/>
    <property type="match status" value="1"/>
</dbReference>
<dbReference type="PROSITE" id="PS50181">
    <property type="entry name" value="FBOX"/>
    <property type="match status" value="1"/>
</dbReference>
<dbReference type="EMBL" id="CAJVRL010000037">
    <property type="protein sequence ID" value="CAG8950404.1"/>
    <property type="molecule type" value="Genomic_DNA"/>
</dbReference>
<dbReference type="Pfam" id="PF14703">
    <property type="entry name" value="PHM7_cyt"/>
    <property type="match status" value="1"/>
</dbReference>
<dbReference type="InterPro" id="IPR027815">
    <property type="entry name" value="CSC1/OSCA1-like_cyt"/>
</dbReference>
<keyword evidence="3" id="KW-0813">Transport</keyword>
<dbReference type="InterPro" id="IPR036047">
    <property type="entry name" value="F-box-like_dom_sf"/>
</dbReference>
<evidence type="ECO:0000256" key="5">
    <source>
        <dbReference type="ARBA" id="ARBA00022989"/>
    </source>
</evidence>
<dbReference type="InterPro" id="IPR003864">
    <property type="entry name" value="CSC1/OSCA1-like_7TM"/>
</dbReference>
<feature type="region of interest" description="Disordered" evidence="7">
    <location>
        <begin position="273"/>
        <end position="313"/>
    </location>
</feature>
<feature type="domain" description="F-box" evidence="9">
    <location>
        <begin position="1137"/>
        <end position="1187"/>
    </location>
</feature>
<feature type="region of interest" description="Disordered" evidence="7">
    <location>
        <begin position="1363"/>
        <end position="1389"/>
    </location>
</feature>
<feature type="transmembrane region" description="Helical" evidence="8">
    <location>
        <begin position="470"/>
        <end position="490"/>
    </location>
</feature>
<dbReference type="InterPro" id="IPR045122">
    <property type="entry name" value="Csc1-like"/>
</dbReference>
<evidence type="ECO:0000256" key="2">
    <source>
        <dbReference type="ARBA" id="ARBA00007779"/>
    </source>
</evidence>
<feature type="compositionally biased region" description="Basic and acidic residues" evidence="7">
    <location>
        <begin position="276"/>
        <end position="313"/>
    </location>
</feature>
<accession>A0A9N9PFH4</accession>
<feature type="region of interest" description="Disordered" evidence="7">
    <location>
        <begin position="1438"/>
        <end position="1468"/>
    </location>
</feature>
<evidence type="ECO:0000256" key="6">
    <source>
        <dbReference type="ARBA" id="ARBA00023136"/>
    </source>
</evidence>
<comment type="subcellular location">
    <subcellularLocation>
        <location evidence="1">Membrane</location>
        <topology evidence="1">Multi-pass membrane protein</topology>
    </subcellularLocation>
</comment>
<feature type="region of interest" description="Disordered" evidence="7">
    <location>
        <begin position="915"/>
        <end position="936"/>
    </location>
</feature>
<keyword evidence="6 8" id="KW-0472">Membrane</keyword>
<evidence type="ECO:0000256" key="8">
    <source>
        <dbReference type="SAM" id="Phobius"/>
    </source>
</evidence>
<evidence type="ECO:0000259" key="9">
    <source>
        <dbReference type="PROSITE" id="PS50181"/>
    </source>
</evidence>
<evidence type="ECO:0000256" key="4">
    <source>
        <dbReference type="ARBA" id="ARBA00022692"/>
    </source>
</evidence>
<evidence type="ECO:0000313" key="11">
    <source>
        <dbReference type="Proteomes" id="UP000696280"/>
    </source>
</evidence>
<feature type="compositionally biased region" description="Polar residues" evidence="7">
    <location>
        <begin position="1452"/>
        <end position="1467"/>
    </location>
</feature>
<feature type="region of interest" description="Disordered" evidence="7">
    <location>
        <begin position="794"/>
        <end position="821"/>
    </location>
</feature>
<sequence>MGQDCPGTVDPSDPRNSQTDILVQLFLSLALGVSAFIGFCILRPRWKSLYAARKQQTDAAEALPELPDSFLGWLPVLYRVTEEQVLASAGLDAYVFLAFFKMSIKLFGVMFLLSSVILAPINHRYANSENFNATGSALPLYGEEYWNYKAELAILKKPQPEQGYLWAYLVFTYFFTGLALYFMTRETKRIIQIRQDYLGSQYTTTDRTIQLSGIPPELRSEAKIKEFLEKLELGKVESVTVCRNWKKMDDLMDKRAYILRRLEEAYSVHLGRTKTKQLETPRPVESRNYHDEPNESGDNEHDDLLDNHITPHDKPRPTTRMWYGFLKLQSRKVDAIDFFQEKLRKLDDEIKSARKKEYEPTPLAFVTMDSVPACQMAVQALLSPKPMQLLAKLAPAPSDIVWQNTYLPRSTRMVRSWTITVFILVLTIFWVFPVAGLAGLLNICSIAQVWKGLAEVLERHAVIKSLIQTGLPTLVVSLLNLAVPFLYDYLANMQGMISQGDVELSVVSKNFFFTFFNVFLVLTAFGTASNFWPQLRENLRDTTGTTLAYHLAKEVQSLGNFYTNFILLQSIGLLPFRLLEFGSVALYPITLMGARTPRDYAELVQPPIFKYGFYLPSAILVYILCMVYSILPPGYKVLFFGEFYFVIGYYTYKYQLLYAMDHPQHATGKAWPMICYRILVGLGVFQVVMAGLIALESEFTAAALVVPLIPFTVWYSYYYRRTYEPLANFIALRSIRRNSSAAINIADENIGISRPPGNMRRRSNTLDEARERGLLFVNPSLTVPLEKMWINRDGDEAASGDSTDSERQESTSSSLSLGDTHIWRDNGDANILLSRSIAEPNPISIAEPRPAPPAMVASIFENQSSQIMTIGYATPSASHTVVSGACVDTQEEPSQSTGGPSAVNTDVIDDANQEHPDHLRVDPTPTVSGPRTSPIITTRSIESTPDVESSLSPIECEPVKIIEAEKQGGSERGRTLARSPRVSNPFSQAESRVRRNDLAIEIDARDLGKRARRSSTLHDNPTDLPAILDDHLLEPCPHDPLCDTVSDVLNTPISPVDISRSISRINSATLELHLRLAAFPGPTPSLGMISSESEALSMIERRSSSAMFVEIDQGQLALGLPSKLPYCSQEFGTRSKPSLAAYLPTEILHQIYNNLNPEDFHAARHTCRIWFINSLERSLLETMFRRSGYSSSIAHDMADNYVLDSDIKVNDEWLMSKRLARECALSPGWTGNGLSSSKYMPGKSSTEPFIEISSIDFTEVAVHHQGTSSVGTIFTVSNCGKFLMAANGCLVYIYELNRSSKVADSHYTSQPGSLRPVTGIICPHKVLACSMDTSSRRYAIAILLEGRMGLVCDISTLNKSFPSPQVSQDHTFNPQPPEPSSSRSRNSSWQGLRATSFLDRVSLNSSASNLGLGGAPPTEPTFVFPGIATSGSSFAPANDSEWQDVFHGDVPSATQTEGPSSRHSSLPKTGILRADSRLQSILPPYPSNDSADSTMPIETGPRSLYRNLCSDDDPPRSVAICPQRRCVAFGCSAGIELHWVDALTGQDLNRWFPLTAPSDYLFFLPPRRTVDSAKKLRLISSAARPSERPAIVERAFGHRTRSSPFWDRLGRTTSAIESGESSRRVQALGMRGGDSSTRFGNAAAEFSDHYRAVPLSDGYHILFTDPVTGFLCLGSDAPVGGPTKLLRKMWFQGPAEDKGSPIAYASGSDLQWGVRIVAAFGPENEQSVWLFSVPSDMFTAEQNRSATLWPCDGSSKDAQSWEWLDWWPEHGEQEWLTESEDPTPSVHPRSTWPVKIRGQQIGTCKGVIDLAIDSGPDMVIWALSKTGIAKVWKLNVGRNEEPHMSLVVRDGTIRDVDGMGDIKMGGLLIPSPAISAEPESALQQESFDGAFSPPAEDFAQSRMDRGELESDCVRYDFEGDVLMDDLCLLDPADIQEVEDPQVSFEGMRGQVWYGSFWEATSGWRGKPNVLGHGDLVEELTGIARIDFEIR</sequence>
<dbReference type="SUPFAM" id="SSF81383">
    <property type="entry name" value="F-box domain"/>
    <property type="match status" value="1"/>
</dbReference>
<gene>
    <name evidence="10" type="ORF">HYFRA_00006897</name>
</gene>
<feature type="transmembrane region" description="Helical" evidence="8">
    <location>
        <begin position="165"/>
        <end position="184"/>
    </location>
</feature>
<dbReference type="PANTHER" id="PTHR13018:SF5">
    <property type="entry name" value="RE44586P"/>
    <property type="match status" value="1"/>
</dbReference>
<keyword evidence="11" id="KW-1185">Reference proteome</keyword>
<comment type="similarity">
    <text evidence="2">Belongs to the CSC1 (TC 1.A.17) family.</text>
</comment>
<feature type="transmembrane region" description="Helical" evidence="8">
    <location>
        <begin position="611"/>
        <end position="631"/>
    </location>
</feature>
<dbReference type="Pfam" id="PF13967">
    <property type="entry name" value="RSN1_TM"/>
    <property type="match status" value="1"/>
</dbReference>
<dbReference type="GO" id="GO:0005886">
    <property type="term" value="C:plasma membrane"/>
    <property type="evidence" value="ECO:0007669"/>
    <property type="project" value="TreeGrafter"/>
</dbReference>